<reference evidence="2 3" key="1">
    <citation type="submission" date="2013-11" db="EMBL/GenBank/DDBJ databases">
        <title>Genome sequencing of Stegodyphus mimosarum.</title>
        <authorList>
            <person name="Bechsgaard J."/>
        </authorList>
    </citation>
    <scope>NUCLEOTIDE SEQUENCE [LARGE SCALE GENOMIC DNA]</scope>
</reference>
<evidence type="ECO:0000259" key="1">
    <source>
        <dbReference type="Pfam" id="PF10551"/>
    </source>
</evidence>
<protein>
    <recommendedName>
        <fullName evidence="1">MULE transposase domain-containing protein</fullName>
    </recommendedName>
</protein>
<dbReference type="InterPro" id="IPR018289">
    <property type="entry name" value="MULE_transposase_dom"/>
</dbReference>
<name>A0A087UL51_STEMI</name>
<dbReference type="OMA" id="PPECAVY"/>
<evidence type="ECO:0000313" key="2">
    <source>
        <dbReference type="EMBL" id="KFM78090.1"/>
    </source>
</evidence>
<keyword evidence="3" id="KW-1185">Reference proteome</keyword>
<dbReference type="PANTHER" id="PTHR33977:SF1">
    <property type="entry name" value="ZINC ION BINDING PROTEIN"/>
    <property type="match status" value="1"/>
</dbReference>
<evidence type="ECO:0000313" key="3">
    <source>
        <dbReference type="Proteomes" id="UP000054359"/>
    </source>
</evidence>
<accession>A0A087UL51</accession>
<feature type="non-terminal residue" evidence="2">
    <location>
        <position position="194"/>
    </location>
</feature>
<sequence>MMIKCCTEILCIDSMHKTNQYDFYLINLIVPDEFGCGYPVAHFITNFLDADTLYCLFNSLKCRVPNLYVNCVMTDDDKGTYPAFSRVFGQNVKHLLCSWHVRQSWFRQLNSKVVDKEVRQKVLGELTKILHERNQITFYDQISKFFNDYSGKSRDFIEYFSENYKNRLEEWALCYRNFPHAFTDTNVYCESFHN</sequence>
<dbReference type="AlphaFoldDB" id="A0A087UL51"/>
<dbReference type="OrthoDB" id="6427366at2759"/>
<organism evidence="2 3">
    <name type="scientific">Stegodyphus mimosarum</name>
    <name type="common">African social velvet spider</name>
    <dbReference type="NCBI Taxonomy" id="407821"/>
    <lineage>
        <taxon>Eukaryota</taxon>
        <taxon>Metazoa</taxon>
        <taxon>Ecdysozoa</taxon>
        <taxon>Arthropoda</taxon>
        <taxon>Chelicerata</taxon>
        <taxon>Arachnida</taxon>
        <taxon>Araneae</taxon>
        <taxon>Araneomorphae</taxon>
        <taxon>Entelegynae</taxon>
        <taxon>Eresoidea</taxon>
        <taxon>Eresidae</taxon>
        <taxon>Stegodyphus</taxon>
    </lineage>
</organism>
<dbReference type="EMBL" id="KK120346">
    <property type="protein sequence ID" value="KFM78090.1"/>
    <property type="molecule type" value="Genomic_DNA"/>
</dbReference>
<dbReference type="PANTHER" id="PTHR33977">
    <property type="entry name" value="ZINC ION BINDING PROTEIN"/>
    <property type="match status" value="1"/>
</dbReference>
<dbReference type="Pfam" id="PF10551">
    <property type="entry name" value="MULE"/>
    <property type="match status" value="1"/>
</dbReference>
<dbReference type="Proteomes" id="UP000054359">
    <property type="component" value="Unassembled WGS sequence"/>
</dbReference>
<proteinExistence type="predicted"/>
<gene>
    <name evidence="2" type="ORF">X975_08556</name>
</gene>
<feature type="domain" description="MULE transposase" evidence="1">
    <location>
        <begin position="9"/>
        <end position="103"/>
    </location>
</feature>